<protein>
    <recommendedName>
        <fullName evidence="3">Head completion protein</fullName>
    </recommendedName>
</protein>
<keyword evidence="2" id="KW-1185">Reference proteome</keyword>
<dbReference type="Pfam" id="PF24163">
    <property type="entry name" value="HCP"/>
    <property type="match status" value="1"/>
</dbReference>
<reference evidence="1 2" key="1">
    <citation type="submission" date="2020-01" db="EMBL/GenBank/DDBJ databases">
        <authorList>
            <person name="Luck C."/>
            <person name="Lieb S."/>
            <person name="Broussard G."/>
        </authorList>
    </citation>
    <scope>NUCLEOTIDE SEQUENCE [LARGE SCALE GENOMIC DNA]</scope>
</reference>
<dbReference type="EMBL" id="MN966732">
    <property type="protein sequence ID" value="QIN96451.1"/>
    <property type="molecule type" value="Genomic_DNA"/>
</dbReference>
<organism evidence="1 2">
    <name type="scientific">Vibrio phage Chester</name>
    <dbReference type="NCBI Taxonomy" id="2712961"/>
    <lineage>
        <taxon>Viruses</taxon>
        <taxon>Duplodnaviria</taxon>
        <taxon>Heunggongvirae</taxon>
        <taxon>Uroviricota</taxon>
        <taxon>Caudoviricetes</taxon>
        <taxon>Demerecviridae</taxon>
        <taxon>Ermolyevavirinae</taxon>
        <taxon>Thalassavirus</taxon>
        <taxon>Thalassavirus chester</taxon>
    </lineage>
</organism>
<name>A0A6G8R4Z3_9CAUD</name>
<dbReference type="Gene3D" id="1.10.3230.30">
    <property type="entry name" value="Phage gp6-like head-tail connector protein"/>
    <property type="match status" value="1"/>
</dbReference>
<proteinExistence type="predicted"/>
<gene>
    <name evidence="1" type="ORF">CHESTER_24</name>
</gene>
<sequence>MLHPFFFMGNTMAEIITIDEYKAFASIEGKKNDPQIAALIKSCSEIVQEFIGYPLTATGDIEATIRTRAHTTEYMLPNFEMDVSDVKYIPRGDDASSGVSLDKHDYYVSDTGKLELYSLVPNNGDNILISYSIAAPDLESIKLATMLLVKYYYKEEFNKTSVGAGGQTVSYQTGKNFPPHVRAILMMHRMF</sequence>
<dbReference type="InterPro" id="IPR056472">
    <property type="entry name" value="HCP"/>
</dbReference>
<evidence type="ECO:0000313" key="1">
    <source>
        <dbReference type="EMBL" id="QIN96451.1"/>
    </source>
</evidence>
<evidence type="ECO:0000313" key="2">
    <source>
        <dbReference type="Proteomes" id="UP000501678"/>
    </source>
</evidence>
<accession>A0A6G8R4Z3</accession>
<evidence type="ECO:0008006" key="3">
    <source>
        <dbReference type="Google" id="ProtNLM"/>
    </source>
</evidence>
<dbReference type="Proteomes" id="UP000501678">
    <property type="component" value="Segment"/>
</dbReference>